<accession>A0A6H1ZKA7</accession>
<dbReference type="EMBL" id="MT144062">
    <property type="protein sequence ID" value="QJA47912.1"/>
    <property type="molecule type" value="Genomic_DNA"/>
</dbReference>
<sequence>MPDKFTLDQIPDEYLEAIAREFPTINMSVPWQYDSGTGTYRGSGGSGFTDPDGAPIHIGSDKDDPSLTREYLQEQCWLKFQRTPQVNTAIRGQVGRMSGYGFEVSSDIAEIQEAIEEIELDPRNRLYNYWPKYVARSIIEGELRLCATVHDDGFIEIDFIDPVCVQSGSVTDGSGIIYHPNKTSMPLIYCIRDDDPLKQIDEQIPSIFIARYPELMAVAKKQPGFDADKLKASRRPKFKSIGGFKRFIIEWDKSYITKRNIGHVRTILEWLNYWENLKKYEIDHKKSSGAYVWVFQFTDIRSWIEWMRMSDADRAKTGIALAKTPGGSLVLGPNMEVKCMNPNLPKISDSDTDILQQVISGLNEPEDVATGQSKGTFASVKASRGPMSDRVSDEISYFEKFLRHDFWGSIFFLKSKVSKFPEIFTVEEAVTFKDQEPQFKKVKKRPEMLMDINFPMSEVNDAEARARAFFGSKHASLHDTAGVPLSELVKKMGFGNFRKLRLQYETEKKKYPELPLAMDAESAQERLQAEPKNPGGEKTKPNTNKEDTKSGQAEPDPTGQ</sequence>
<feature type="region of interest" description="Disordered" evidence="1">
    <location>
        <begin position="512"/>
        <end position="560"/>
    </location>
</feature>
<proteinExistence type="predicted"/>
<evidence type="ECO:0000313" key="3">
    <source>
        <dbReference type="EMBL" id="QJA83669.1"/>
    </source>
</evidence>
<gene>
    <name evidence="3" type="ORF">MM415A00269_0037</name>
    <name evidence="2" type="ORF">TM448A00755_0025</name>
</gene>
<dbReference type="AlphaFoldDB" id="A0A6H1ZKA7"/>
<dbReference type="EMBL" id="MT142515">
    <property type="protein sequence ID" value="QJA83669.1"/>
    <property type="molecule type" value="Genomic_DNA"/>
</dbReference>
<name>A0A6H1ZKA7_9ZZZZ</name>
<feature type="compositionally biased region" description="Basic and acidic residues" evidence="1">
    <location>
        <begin position="523"/>
        <end position="549"/>
    </location>
</feature>
<protein>
    <submittedName>
        <fullName evidence="2">Uncharacterized protein</fullName>
    </submittedName>
</protein>
<organism evidence="2">
    <name type="scientific">viral metagenome</name>
    <dbReference type="NCBI Taxonomy" id="1070528"/>
    <lineage>
        <taxon>unclassified sequences</taxon>
        <taxon>metagenomes</taxon>
        <taxon>organismal metagenomes</taxon>
    </lineage>
</organism>
<evidence type="ECO:0000256" key="1">
    <source>
        <dbReference type="SAM" id="MobiDB-lite"/>
    </source>
</evidence>
<reference evidence="2" key="1">
    <citation type="submission" date="2020-03" db="EMBL/GenBank/DDBJ databases">
        <title>The deep terrestrial virosphere.</title>
        <authorList>
            <person name="Holmfeldt K."/>
            <person name="Nilsson E."/>
            <person name="Simone D."/>
            <person name="Lopez-Fernandez M."/>
            <person name="Wu X."/>
            <person name="de Brujin I."/>
            <person name="Lundin D."/>
            <person name="Andersson A."/>
            <person name="Bertilsson S."/>
            <person name="Dopson M."/>
        </authorList>
    </citation>
    <scope>NUCLEOTIDE SEQUENCE</scope>
    <source>
        <strain evidence="3">MM415A00269</strain>
        <strain evidence="2">TM448A00755</strain>
    </source>
</reference>
<evidence type="ECO:0000313" key="2">
    <source>
        <dbReference type="EMBL" id="QJA47912.1"/>
    </source>
</evidence>